<sequence length="388" mass="42177">MAAARHPGYRSVRELRADLLNLADRLADLGDVEPNSVHGLRKGPGEVTESLGLVLDQLSRPPADGQHDHEQALLEVIDVLEHWAHHRVRALAILDGAVAAALETLNGCRDRSELVELVCPEAARAFGCDMALLAHLSAGTWSPGPGHPRGSRSSQPDTAPSGGTPLAGLPVESEVIREGGAVALEARSGDFEELPEAFRQLTTSAPYIMAPILIGPDTVALLYLTWPSRSMVPPDEHRERVQRFASGFGLILERELLYDRFRSQRKTMRATMGAMERIMSSLDTGVDLVRLAGRSHADTVSAIDLPLNELSSSWDKSLTKRERDVMRLLVLGHDNPAIAAQLAVTPSTVKTHVRHAMRKLGAVNRTELIARYQGVADTSGSSGRRVQR</sequence>
<dbReference type="InterPro" id="IPR000792">
    <property type="entry name" value="Tscrpt_reg_LuxR_C"/>
</dbReference>
<protein>
    <submittedName>
        <fullName evidence="6">LuxR C-terminal-related transcriptional regulator</fullName>
    </submittedName>
</protein>
<comment type="caution">
    <text evidence="6">The sequence shown here is derived from an EMBL/GenBank/DDBJ whole genome shotgun (WGS) entry which is preliminary data.</text>
</comment>
<evidence type="ECO:0000259" key="5">
    <source>
        <dbReference type="PROSITE" id="PS50043"/>
    </source>
</evidence>
<dbReference type="InterPro" id="IPR036388">
    <property type="entry name" value="WH-like_DNA-bd_sf"/>
</dbReference>
<evidence type="ECO:0000313" key="7">
    <source>
        <dbReference type="Proteomes" id="UP001589766"/>
    </source>
</evidence>
<evidence type="ECO:0000256" key="3">
    <source>
        <dbReference type="ARBA" id="ARBA00023163"/>
    </source>
</evidence>
<dbReference type="PRINTS" id="PR00038">
    <property type="entry name" value="HTHLUXR"/>
</dbReference>
<feature type="domain" description="HTH luxR-type" evidence="5">
    <location>
        <begin position="311"/>
        <end position="376"/>
    </location>
</feature>
<gene>
    <name evidence="6" type="ORF">ACFFIO_14760</name>
</gene>
<dbReference type="SUPFAM" id="SSF46894">
    <property type="entry name" value="C-terminal effector domain of the bipartite response regulators"/>
    <property type="match status" value="1"/>
</dbReference>
<dbReference type="CDD" id="cd06170">
    <property type="entry name" value="LuxR_C_like"/>
    <property type="match status" value="1"/>
</dbReference>
<dbReference type="InterPro" id="IPR029016">
    <property type="entry name" value="GAF-like_dom_sf"/>
</dbReference>
<organism evidence="6 7">
    <name type="scientific">Citricoccus parietis</name>
    <dbReference type="NCBI Taxonomy" id="592307"/>
    <lineage>
        <taxon>Bacteria</taxon>
        <taxon>Bacillati</taxon>
        <taxon>Actinomycetota</taxon>
        <taxon>Actinomycetes</taxon>
        <taxon>Micrococcales</taxon>
        <taxon>Micrococcaceae</taxon>
        <taxon>Citricoccus</taxon>
    </lineage>
</organism>
<evidence type="ECO:0000256" key="1">
    <source>
        <dbReference type="ARBA" id="ARBA00023015"/>
    </source>
</evidence>
<keyword evidence="1" id="KW-0805">Transcription regulation</keyword>
<reference evidence="6 7" key="1">
    <citation type="submission" date="2024-09" db="EMBL/GenBank/DDBJ databases">
        <authorList>
            <person name="Sun Q."/>
            <person name="Mori K."/>
        </authorList>
    </citation>
    <scope>NUCLEOTIDE SEQUENCE [LARGE SCALE GENOMIC DNA]</scope>
    <source>
        <strain evidence="6 7">CCM 7609</strain>
    </source>
</reference>
<dbReference type="PANTHER" id="PTHR44688:SF16">
    <property type="entry name" value="DNA-BINDING TRANSCRIPTIONAL ACTIVATOR DEVR_DOSR"/>
    <property type="match status" value="1"/>
</dbReference>
<dbReference type="SUPFAM" id="SSF55781">
    <property type="entry name" value="GAF domain-like"/>
    <property type="match status" value="1"/>
</dbReference>
<dbReference type="SMART" id="SM00421">
    <property type="entry name" value="HTH_LUXR"/>
    <property type="match status" value="1"/>
</dbReference>
<dbReference type="Gene3D" id="1.10.10.10">
    <property type="entry name" value="Winged helix-like DNA-binding domain superfamily/Winged helix DNA-binding domain"/>
    <property type="match status" value="1"/>
</dbReference>
<dbReference type="Gene3D" id="3.30.450.40">
    <property type="match status" value="1"/>
</dbReference>
<evidence type="ECO:0000256" key="4">
    <source>
        <dbReference type="SAM" id="MobiDB-lite"/>
    </source>
</evidence>
<keyword evidence="7" id="KW-1185">Reference proteome</keyword>
<evidence type="ECO:0000313" key="6">
    <source>
        <dbReference type="EMBL" id="MFC0249764.1"/>
    </source>
</evidence>
<evidence type="ECO:0000256" key="2">
    <source>
        <dbReference type="ARBA" id="ARBA00023125"/>
    </source>
</evidence>
<dbReference type="Proteomes" id="UP001589766">
    <property type="component" value="Unassembled WGS sequence"/>
</dbReference>
<dbReference type="RefSeq" id="WP_378042967.1">
    <property type="nucleotide sequence ID" value="NZ_JBHLWH010000042.1"/>
</dbReference>
<feature type="region of interest" description="Disordered" evidence="4">
    <location>
        <begin position="142"/>
        <end position="170"/>
    </location>
</feature>
<dbReference type="InterPro" id="IPR016032">
    <property type="entry name" value="Sig_transdc_resp-reg_C-effctor"/>
</dbReference>
<dbReference type="PANTHER" id="PTHR44688">
    <property type="entry name" value="DNA-BINDING TRANSCRIPTIONAL ACTIVATOR DEVR_DOSR"/>
    <property type="match status" value="1"/>
</dbReference>
<dbReference type="PROSITE" id="PS50043">
    <property type="entry name" value="HTH_LUXR_2"/>
    <property type="match status" value="1"/>
</dbReference>
<keyword evidence="2" id="KW-0238">DNA-binding</keyword>
<name>A0ABV6F8W6_9MICC</name>
<dbReference type="EMBL" id="JBHLWH010000042">
    <property type="protein sequence ID" value="MFC0249764.1"/>
    <property type="molecule type" value="Genomic_DNA"/>
</dbReference>
<dbReference type="Pfam" id="PF00196">
    <property type="entry name" value="GerE"/>
    <property type="match status" value="1"/>
</dbReference>
<keyword evidence="3" id="KW-0804">Transcription</keyword>
<proteinExistence type="predicted"/>
<dbReference type="PROSITE" id="PS00622">
    <property type="entry name" value="HTH_LUXR_1"/>
    <property type="match status" value="1"/>
</dbReference>
<accession>A0ABV6F8W6</accession>